<reference evidence="3 4" key="1">
    <citation type="submission" date="2019-06" db="EMBL/GenBank/DDBJ databases">
        <title>Description of Kitasatospora acidophila sp. nov. isolated from pine grove soil, and reclassification of Streptomyces novaecaesareae to Kitasatospora novaeceasareae comb. nov.</title>
        <authorList>
            <person name="Kim M.J."/>
        </authorList>
    </citation>
    <scope>NUCLEOTIDE SEQUENCE [LARGE SCALE GENOMIC DNA]</scope>
    <source>
        <strain evidence="3 4">MMS16-CNU292</strain>
    </source>
</reference>
<dbReference type="SMART" id="SM00880">
    <property type="entry name" value="CHAD"/>
    <property type="match status" value="1"/>
</dbReference>
<dbReference type="AlphaFoldDB" id="A0A540VWR7"/>
<dbReference type="InterPro" id="IPR023577">
    <property type="entry name" value="CYTH_domain"/>
</dbReference>
<dbReference type="InterPro" id="IPR038186">
    <property type="entry name" value="CHAD_dom_sf"/>
</dbReference>
<keyword evidence="4" id="KW-1185">Reference proteome</keyword>
<organism evidence="3 4">
    <name type="scientific">Kitasatospora acidiphila</name>
    <dbReference type="NCBI Taxonomy" id="2567942"/>
    <lineage>
        <taxon>Bacteria</taxon>
        <taxon>Bacillati</taxon>
        <taxon>Actinomycetota</taxon>
        <taxon>Actinomycetes</taxon>
        <taxon>Kitasatosporales</taxon>
        <taxon>Streptomycetaceae</taxon>
        <taxon>Kitasatospora</taxon>
    </lineage>
</organism>
<evidence type="ECO:0000313" key="4">
    <source>
        <dbReference type="Proteomes" id="UP000319103"/>
    </source>
</evidence>
<comment type="caution">
    <text evidence="3">The sequence shown here is derived from an EMBL/GenBank/DDBJ whole genome shotgun (WGS) entry which is preliminary data.</text>
</comment>
<dbReference type="PANTHER" id="PTHR39339:SF1">
    <property type="entry name" value="CHAD DOMAIN-CONTAINING PROTEIN"/>
    <property type="match status" value="1"/>
</dbReference>
<dbReference type="Pfam" id="PF01928">
    <property type="entry name" value="CYTH"/>
    <property type="match status" value="1"/>
</dbReference>
<dbReference type="InterPro" id="IPR007899">
    <property type="entry name" value="CHAD_dom"/>
</dbReference>
<dbReference type="CDD" id="cd07374">
    <property type="entry name" value="CYTH-like_Pase"/>
    <property type="match status" value="1"/>
</dbReference>
<dbReference type="PROSITE" id="PS51708">
    <property type="entry name" value="CHAD"/>
    <property type="match status" value="1"/>
</dbReference>
<evidence type="ECO:0000256" key="1">
    <source>
        <dbReference type="SAM" id="MobiDB-lite"/>
    </source>
</evidence>
<accession>A0A540VWR7</accession>
<evidence type="ECO:0000259" key="2">
    <source>
        <dbReference type="PROSITE" id="PS51708"/>
    </source>
</evidence>
<proteinExistence type="predicted"/>
<protein>
    <submittedName>
        <fullName evidence="3">CYTH and CHAD domain-containing protein</fullName>
    </submittedName>
</protein>
<dbReference type="PANTHER" id="PTHR39339">
    <property type="entry name" value="SLR1444 PROTEIN"/>
    <property type="match status" value="1"/>
</dbReference>
<dbReference type="SMART" id="SM01118">
    <property type="entry name" value="CYTH"/>
    <property type="match status" value="1"/>
</dbReference>
<dbReference type="Pfam" id="PF05235">
    <property type="entry name" value="CHAD"/>
    <property type="match status" value="1"/>
</dbReference>
<gene>
    <name evidence="3" type="ORF">E6W39_01475</name>
</gene>
<name>A0A540VWR7_9ACTN</name>
<feature type="compositionally biased region" description="Polar residues" evidence="1">
    <location>
        <begin position="8"/>
        <end position="22"/>
    </location>
</feature>
<feature type="domain" description="CHAD" evidence="2">
    <location>
        <begin position="253"/>
        <end position="539"/>
    </location>
</feature>
<dbReference type="SUPFAM" id="SSF55154">
    <property type="entry name" value="CYTH-like phosphatases"/>
    <property type="match status" value="1"/>
</dbReference>
<sequence>MVGEACTRGTTNCGQAPNMSTSHIEAERKFEPASGANTAQGSSPRLDSVPGVADIRKADSQTLDAVYYDTVDLRLLTHGVTLRRRLGGTDAGWHLKQPHATDTRQEVRLPLQAGPPNRIPPELTARVSALARGRTLTPVAHLRTNRDRRLLLDRSGRALAEVTQDRVIAHHFDPAAGPHPDSHRHGTGTGSSTEATKWTEYEVELNEGGPSLLDDVEQAFAECGIVRSAYPSKLAHVLIQAAPDTLAPPPVPEDGIGEVVVRRLRQLFATLLALDPAVRDDRPDAVHRMRVTTRRLRSTLKAYRRFFDRRRSEHLAGELRWLGHLLGAARDHEVLGDLLITRLDEVPHQARQSALRGRLTAWSAREYRQAWQQAVTELDGPRYYALLDDLELFLDDPPLSARAGRHARKQLSKTLRREQTRTIRRLDAALSLAPGPDQDAALHSARKAAKRARYAAETARPLAGKPAKRFAKRMKKLQQGLGTHQDSVVGRRTLLALASAPTADAPWHLFAYGVLYALQQRSAEVALEELPALRSRVLDRRLSRL</sequence>
<evidence type="ECO:0000313" key="3">
    <source>
        <dbReference type="EMBL" id="TQF01147.1"/>
    </source>
</evidence>
<feature type="region of interest" description="Disordered" evidence="1">
    <location>
        <begin position="172"/>
        <end position="196"/>
    </location>
</feature>
<feature type="region of interest" description="Disordered" evidence="1">
    <location>
        <begin position="1"/>
        <end position="22"/>
    </location>
</feature>
<dbReference type="EMBL" id="VIGB01000003">
    <property type="protein sequence ID" value="TQF01147.1"/>
    <property type="molecule type" value="Genomic_DNA"/>
</dbReference>
<dbReference type="OrthoDB" id="9777271at2"/>
<dbReference type="Gene3D" id="1.40.20.10">
    <property type="entry name" value="CHAD domain"/>
    <property type="match status" value="1"/>
</dbReference>
<dbReference type="Proteomes" id="UP000319103">
    <property type="component" value="Unassembled WGS sequence"/>
</dbReference>
<dbReference type="InterPro" id="IPR033469">
    <property type="entry name" value="CYTH-like_dom_sf"/>
</dbReference>
<dbReference type="Gene3D" id="2.40.320.10">
    <property type="entry name" value="Hypothetical Protein Pfu-838710-001"/>
    <property type="match status" value="1"/>
</dbReference>